<reference evidence="1 2" key="1">
    <citation type="submission" date="2021-06" db="EMBL/GenBank/DDBJ databases">
        <title>Caerostris extrusa draft genome.</title>
        <authorList>
            <person name="Kono N."/>
            <person name="Arakawa K."/>
        </authorList>
    </citation>
    <scope>NUCLEOTIDE SEQUENCE [LARGE SCALE GENOMIC DNA]</scope>
</reference>
<sequence>MCVCVCNTHFDVQRINHSFMRSPSHGTTLDFLFFLKCRYKISFLPLPVMRSTVTALRLPPGFLKELIKSIVCFTSLDFEGGRGEIWQMVSPSLPTFHC</sequence>
<dbReference type="Proteomes" id="UP001054945">
    <property type="component" value="Unassembled WGS sequence"/>
</dbReference>
<proteinExistence type="predicted"/>
<evidence type="ECO:0000313" key="2">
    <source>
        <dbReference type="Proteomes" id="UP001054945"/>
    </source>
</evidence>
<name>A0AAV4MZQ9_CAEEX</name>
<organism evidence="1 2">
    <name type="scientific">Caerostris extrusa</name>
    <name type="common">Bark spider</name>
    <name type="synonym">Caerostris bankana</name>
    <dbReference type="NCBI Taxonomy" id="172846"/>
    <lineage>
        <taxon>Eukaryota</taxon>
        <taxon>Metazoa</taxon>
        <taxon>Ecdysozoa</taxon>
        <taxon>Arthropoda</taxon>
        <taxon>Chelicerata</taxon>
        <taxon>Arachnida</taxon>
        <taxon>Araneae</taxon>
        <taxon>Araneomorphae</taxon>
        <taxon>Entelegynae</taxon>
        <taxon>Araneoidea</taxon>
        <taxon>Araneidae</taxon>
        <taxon>Caerostris</taxon>
    </lineage>
</organism>
<comment type="caution">
    <text evidence="1">The sequence shown here is derived from an EMBL/GenBank/DDBJ whole genome shotgun (WGS) entry which is preliminary data.</text>
</comment>
<protein>
    <submittedName>
        <fullName evidence="1">Uncharacterized protein</fullName>
    </submittedName>
</protein>
<dbReference type="EMBL" id="BPLR01002808">
    <property type="protein sequence ID" value="GIX77980.1"/>
    <property type="molecule type" value="Genomic_DNA"/>
</dbReference>
<dbReference type="AlphaFoldDB" id="A0AAV4MZQ9"/>
<keyword evidence="2" id="KW-1185">Reference proteome</keyword>
<accession>A0AAV4MZQ9</accession>
<gene>
    <name evidence="1" type="ORF">CEXT_134021</name>
</gene>
<evidence type="ECO:0000313" key="1">
    <source>
        <dbReference type="EMBL" id="GIX77980.1"/>
    </source>
</evidence>